<protein>
    <submittedName>
        <fullName evidence="2">Uncharacterized protein</fullName>
    </submittedName>
</protein>
<dbReference type="InParanoid" id="A0A1Q3D0F3"/>
<dbReference type="AlphaFoldDB" id="A0A1Q3D0F3"/>
<comment type="caution">
    <text evidence="2">The sequence shown here is derived from an EMBL/GenBank/DDBJ whole genome shotgun (WGS) entry which is preliminary data.</text>
</comment>
<dbReference type="Proteomes" id="UP000187406">
    <property type="component" value="Unassembled WGS sequence"/>
</dbReference>
<evidence type="ECO:0000313" key="3">
    <source>
        <dbReference type="Proteomes" id="UP000187406"/>
    </source>
</evidence>
<organism evidence="2 3">
    <name type="scientific">Cephalotus follicularis</name>
    <name type="common">Albany pitcher plant</name>
    <dbReference type="NCBI Taxonomy" id="3775"/>
    <lineage>
        <taxon>Eukaryota</taxon>
        <taxon>Viridiplantae</taxon>
        <taxon>Streptophyta</taxon>
        <taxon>Embryophyta</taxon>
        <taxon>Tracheophyta</taxon>
        <taxon>Spermatophyta</taxon>
        <taxon>Magnoliopsida</taxon>
        <taxon>eudicotyledons</taxon>
        <taxon>Gunneridae</taxon>
        <taxon>Pentapetalae</taxon>
        <taxon>rosids</taxon>
        <taxon>fabids</taxon>
        <taxon>Oxalidales</taxon>
        <taxon>Cephalotaceae</taxon>
        <taxon>Cephalotus</taxon>
    </lineage>
</organism>
<reference evidence="3" key="1">
    <citation type="submission" date="2016-04" db="EMBL/GenBank/DDBJ databases">
        <title>Cephalotus genome sequencing.</title>
        <authorList>
            <person name="Fukushima K."/>
            <person name="Hasebe M."/>
            <person name="Fang X."/>
        </authorList>
    </citation>
    <scope>NUCLEOTIDE SEQUENCE [LARGE SCALE GENOMIC DNA]</scope>
    <source>
        <strain evidence="3">cv. St1</strain>
    </source>
</reference>
<feature type="compositionally biased region" description="Acidic residues" evidence="1">
    <location>
        <begin position="84"/>
        <end position="132"/>
    </location>
</feature>
<feature type="region of interest" description="Disordered" evidence="1">
    <location>
        <begin position="35"/>
        <end position="141"/>
    </location>
</feature>
<name>A0A1Q3D0F3_CEPFO</name>
<proteinExistence type="predicted"/>
<sequence>MRSSSVVDMEKNVFSMTGSQSNDIDKITNWTDVDQRFPLAEPNRTKKPAAENTDAGESDAIDKKADNVNDGGTDKNGDGHGEECSDDDLYGVEFSTDSDDDDDEDYDDDDDDDDDGDNDYYRNEEDDEEEEDMKQNKKIKT</sequence>
<gene>
    <name evidence="2" type="ORF">CFOL_v3_29222</name>
</gene>
<dbReference type="EMBL" id="BDDD01003685">
    <property type="protein sequence ID" value="GAV85788.1"/>
    <property type="molecule type" value="Genomic_DNA"/>
</dbReference>
<evidence type="ECO:0000313" key="2">
    <source>
        <dbReference type="EMBL" id="GAV85788.1"/>
    </source>
</evidence>
<accession>A0A1Q3D0F3</accession>
<feature type="compositionally biased region" description="Basic and acidic residues" evidence="1">
    <location>
        <begin position="60"/>
        <end position="83"/>
    </location>
</feature>
<keyword evidence="3" id="KW-1185">Reference proteome</keyword>
<evidence type="ECO:0000256" key="1">
    <source>
        <dbReference type="SAM" id="MobiDB-lite"/>
    </source>
</evidence>